<comment type="caution">
    <text evidence="1">The sequence shown here is derived from an EMBL/GenBank/DDBJ whole genome shotgun (WGS) entry which is preliminary data.</text>
</comment>
<proteinExistence type="predicted"/>
<sequence length="81" mass="9026">MKHPRPLSPAMESLFQRIEHALNSAEGMAILIGEQYGPEPKPPAPMGYDAKQIANAMVMLSQHGRCLLQKLRAEAEKVTYH</sequence>
<accession>A0A246IDZ5</accession>
<dbReference type="EMBL" id="NIVX01000017">
    <property type="protein sequence ID" value="OWQ78308.1"/>
    <property type="molecule type" value="Genomic_DNA"/>
</dbReference>
<protein>
    <submittedName>
        <fullName evidence="1">Uncharacterized protein</fullName>
    </submittedName>
</protein>
<dbReference type="AlphaFoldDB" id="A0A246IDZ5"/>
<name>A0A246IDZ5_STEMA</name>
<dbReference type="Proteomes" id="UP000197090">
    <property type="component" value="Unassembled WGS sequence"/>
</dbReference>
<reference evidence="1 2" key="1">
    <citation type="submission" date="2017-06" db="EMBL/GenBank/DDBJ databases">
        <authorList>
            <person name="Kim H.J."/>
            <person name="Triplett B.A."/>
        </authorList>
    </citation>
    <scope>NUCLEOTIDE SEQUENCE [LARGE SCALE GENOMIC DNA]</scope>
    <source>
        <strain evidence="1 2">594</strain>
    </source>
</reference>
<organism evidence="1 2">
    <name type="scientific">Stenotrophomonas maltophilia</name>
    <name type="common">Pseudomonas maltophilia</name>
    <name type="synonym">Xanthomonas maltophilia</name>
    <dbReference type="NCBI Taxonomy" id="40324"/>
    <lineage>
        <taxon>Bacteria</taxon>
        <taxon>Pseudomonadati</taxon>
        <taxon>Pseudomonadota</taxon>
        <taxon>Gammaproteobacteria</taxon>
        <taxon>Lysobacterales</taxon>
        <taxon>Lysobacteraceae</taxon>
        <taxon>Stenotrophomonas</taxon>
        <taxon>Stenotrophomonas maltophilia group</taxon>
    </lineage>
</organism>
<evidence type="ECO:0000313" key="1">
    <source>
        <dbReference type="EMBL" id="OWQ78308.1"/>
    </source>
</evidence>
<dbReference type="RefSeq" id="WP_088496249.1">
    <property type="nucleotide sequence ID" value="NZ_JACLBH010000001.1"/>
</dbReference>
<evidence type="ECO:0000313" key="2">
    <source>
        <dbReference type="Proteomes" id="UP000197090"/>
    </source>
</evidence>
<gene>
    <name evidence="1" type="ORF">CEE63_02270</name>
</gene>